<organism evidence="4 5">
    <name type="scientific">Microcaecilia unicolor</name>
    <dbReference type="NCBI Taxonomy" id="1415580"/>
    <lineage>
        <taxon>Eukaryota</taxon>
        <taxon>Metazoa</taxon>
        <taxon>Chordata</taxon>
        <taxon>Craniata</taxon>
        <taxon>Vertebrata</taxon>
        <taxon>Euteleostomi</taxon>
        <taxon>Amphibia</taxon>
        <taxon>Gymnophiona</taxon>
        <taxon>Siphonopidae</taxon>
        <taxon>Microcaecilia</taxon>
    </lineage>
</organism>
<dbReference type="InterPro" id="IPR023210">
    <property type="entry name" value="NADP_OxRdtase_dom"/>
</dbReference>
<dbReference type="PRINTS" id="PR00069">
    <property type="entry name" value="ALDKETRDTASE"/>
</dbReference>
<dbReference type="GeneID" id="115482549"/>
<dbReference type="KEGG" id="muo:115482549"/>
<evidence type="ECO:0000259" key="3">
    <source>
        <dbReference type="Pfam" id="PF00248"/>
    </source>
</evidence>
<keyword evidence="1" id="KW-0560">Oxidoreductase</keyword>
<evidence type="ECO:0000256" key="1">
    <source>
        <dbReference type="ARBA" id="ARBA00023002"/>
    </source>
</evidence>
<dbReference type="FunCoup" id="A0A6P7ZVX7">
    <property type="interactions" value="1222"/>
</dbReference>
<dbReference type="CDD" id="cd19075">
    <property type="entry name" value="AKR_AKR7A1-5"/>
    <property type="match status" value="1"/>
</dbReference>
<feature type="domain" description="NADP-dependent oxidoreductase" evidence="3">
    <location>
        <begin position="71"/>
        <end position="371"/>
    </location>
</feature>
<dbReference type="InterPro" id="IPR020471">
    <property type="entry name" value="AKR"/>
</dbReference>
<accession>A0A6P7ZVX7</accession>
<keyword evidence="4" id="KW-1185">Reference proteome</keyword>
<proteinExistence type="inferred from homology"/>
<dbReference type="SUPFAM" id="SSF51430">
    <property type="entry name" value="NAD(P)-linked oxidoreductase"/>
    <property type="match status" value="1"/>
</dbReference>
<dbReference type="PANTHER" id="PTHR43364:SF4">
    <property type="entry name" value="NAD(P)-LINKED OXIDOREDUCTASE SUPERFAMILY PROTEIN"/>
    <property type="match status" value="1"/>
</dbReference>
<dbReference type="PANTHER" id="PTHR43364">
    <property type="entry name" value="NADH-SPECIFIC METHYLGLYOXAL REDUCTASE-RELATED"/>
    <property type="match status" value="1"/>
</dbReference>
<dbReference type="InterPro" id="IPR050523">
    <property type="entry name" value="AKR_Detox_Biosynth"/>
</dbReference>
<dbReference type="AlphaFoldDB" id="A0A6P7ZVX7"/>
<gene>
    <name evidence="5" type="primary">AKR7A2</name>
</gene>
<dbReference type="Pfam" id="PF00248">
    <property type="entry name" value="Aldo_ket_red"/>
    <property type="match status" value="1"/>
</dbReference>
<dbReference type="RefSeq" id="XP_030078281.1">
    <property type="nucleotide sequence ID" value="XM_030222421.1"/>
</dbReference>
<dbReference type="InParanoid" id="A0A6P7ZVX7"/>
<evidence type="ECO:0000313" key="5">
    <source>
        <dbReference type="RefSeq" id="XP_030078281.1"/>
    </source>
</evidence>
<dbReference type="CTD" id="8574"/>
<name>A0A6P7ZVX7_9AMPH</name>
<dbReference type="OrthoDB" id="48988at2759"/>
<comment type="similarity">
    <text evidence="2">Belongs to the aldo/keto reductase family. Aldo/keto reductase 2 subfamily.</text>
</comment>
<evidence type="ECO:0000256" key="2">
    <source>
        <dbReference type="ARBA" id="ARBA00038157"/>
    </source>
</evidence>
<dbReference type="InterPro" id="IPR036812">
    <property type="entry name" value="NAD(P)_OxRdtase_dom_sf"/>
</dbReference>
<sequence length="384" mass="42782">MGGLAIHRDADPVVIPVMLGVSGQLLSRSAAVLCLGSRAPLLLSFPCRAQLPFSCQSRAMAQPARPLPATVLGTMEFGRRTSADVSGEMCREFLARGHSELDTALMYADGESERILGKLALGEQVKIATKANPLEGKTFKAESVRTQLESSLKHLKTSSVDLFYLHMPDHETPIEETLRACQELYKEGKFKELGLSNYASWEVAEIYHICKNNKWVLPSVYQGMYNATTRQVETELLPCLRHFGMRFYAYNPLAGGILTGKYIYTDKDKSQPAGRFFGNTWAQVYQNRYWKENQFEAIDLIQQALVAAYGANKPSMTSAALRWMYHHSKLQAKCGDAVIIGMSSMEHLLQNLDAAEEGPLLAAVVDAFDKAWYLTAADCPNYFR</sequence>
<reference evidence="5" key="1">
    <citation type="submission" date="2025-08" db="UniProtKB">
        <authorList>
            <consortium name="RefSeq"/>
        </authorList>
    </citation>
    <scope>IDENTIFICATION</scope>
</reference>
<evidence type="ECO:0000313" key="4">
    <source>
        <dbReference type="Proteomes" id="UP000515156"/>
    </source>
</evidence>
<protein>
    <submittedName>
        <fullName evidence="5">Aflatoxin B1 aldehyde reductase member 2 isoform X1</fullName>
    </submittedName>
</protein>
<dbReference type="Gene3D" id="3.20.20.100">
    <property type="entry name" value="NADP-dependent oxidoreductase domain"/>
    <property type="match status" value="1"/>
</dbReference>
<dbReference type="GO" id="GO:0016491">
    <property type="term" value="F:oxidoreductase activity"/>
    <property type="evidence" value="ECO:0007669"/>
    <property type="project" value="UniProtKB-KW"/>
</dbReference>
<dbReference type="Proteomes" id="UP000515156">
    <property type="component" value="Chromosome 13"/>
</dbReference>